<feature type="compositionally biased region" description="Basic and acidic residues" evidence="2">
    <location>
        <begin position="54"/>
        <end position="79"/>
    </location>
</feature>
<feature type="region of interest" description="Disordered" evidence="2">
    <location>
        <begin position="1"/>
        <end position="88"/>
    </location>
</feature>
<evidence type="ECO:0000259" key="3">
    <source>
        <dbReference type="SMART" id="SM00715"/>
    </source>
</evidence>
<feature type="region of interest" description="Disordered" evidence="2">
    <location>
        <begin position="158"/>
        <end position="184"/>
    </location>
</feature>
<dbReference type="Pfam" id="PF21071">
    <property type="entry name" value="LARP1_HEAT"/>
    <property type="match status" value="1"/>
</dbReference>
<feature type="compositionally biased region" description="Basic and acidic residues" evidence="2">
    <location>
        <begin position="887"/>
        <end position="899"/>
    </location>
</feature>
<name>A0A1I8ECE0_WUCBA</name>
<organism evidence="4">
    <name type="scientific">Wuchereria bancrofti</name>
    <dbReference type="NCBI Taxonomy" id="6293"/>
    <lineage>
        <taxon>Eukaryota</taxon>
        <taxon>Metazoa</taxon>
        <taxon>Ecdysozoa</taxon>
        <taxon>Nematoda</taxon>
        <taxon>Chromadorea</taxon>
        <taxon>Rhabditida</taxon>
        <taxon>Spirurina</taxon>
        <taxon>Spiruromorpha</taxon>
        <taxon>Filarioidea</taxon>
        <taxon>Onchocercidae</taxon>
        <taxon>Wuchereria</taxon>
    </lineage>
</organism>
<feature type="compositionally biased region" description="Basic and acidic residues" evidence="2">
    <location>
        <begin position="1"/>
        <end position="25"/>
    </location>
</feature>
<feature type="region of interest" description="Disordered" evidence="2">
    <location>
        <begin position="104"/>
        <end position="130"/>
    </location>
</feature>
<dbReference type="InterPro" id="IPR006607">
    <property type="entry name" value="DM15"/>
</dbReference>
<feature type="region of interest" description="Disordered" evidence="2">
    <location>
        <begin position="499"/>
        <end position="531"/>
    </location>
</feature>
<keyword evidence="1" id="KW-0694">RNA-binding</keyword>
<evidence type="ECO:0000256" key="1">
    <source>
        <dbReference type="ARBA" id="ARBA00022884"/>
    </source>
</evidence>
<feature type="compositionally biased region" description="Basic and acidic residues" evidence="2">
    <location>
        <begin position="721"/>
        <end position="736"/>
    </location>
</feature>
<feature type="region of interest" description="Disordered" evidence="2">
    <location>
        <begin position="270"/>
        <end position="301"/>
    </location>
</feature>
<dbReference type="Gene3D" id="1.10.10.10">
    <property type="entry name" value="Winged helix-like DNA-binding domain superfamily/Winged helix DNA-binding domain"/>
    <property type="match status" value="1"/>
</dbReference>
<accession>A0A1I8ECE0</accession>
<dbReference type="InterPro" id="IPR006630">
    <property type="entry name" value="La_HTH"/>
</dbReference>
<feature type="region of interest" description="Disordered" evidence="2">
    <location>
        <begin position="721"/>
        <end position="759"/>
    </location>
</feature>
<feature type="compositionally biased region" description="Basic and acidic residues" evidence="2">
    <location>
        <begin position="175"/>
        <end position="184"/>
    </location>
</feature>
<feature type="compositionally biased region" description="Polar residues" evidence="2">
    <location>
        <begin position="737"/>
        <end position="757"/>
    </location>
</feature>
<protein>
    <submittedName>
        <fullName evidence="4">HTH La-type RNA-binding domain-containing protein</fullName>
    </submittedName>
</protein>
<reference evidence="4" key="1">
    <citation type="submission" date="2016-11" db="UniProtKB">
        <authorList>
            <consortium name="WormBaseParasite"/>
        </authorList>
    </citation>
    <scope>IDENTIFICATION</scope>
    <source>
        <strain evidence="4">pt0022</strain>
    </source>
</reference>
<feature type="region of interest" description="Disordered" evidence="2">
    <location>
        <begin position="457"/>
        <end position="486"/>
    </location>
</feature>
<feature type="region of interest" description="Disordered" evidence="2">
    <location>
        <begin position="1113"/>
        <end position="1132"/>
    </location>
</feature>
<dbReference type="WBParaSite" id="maker-PairedContig_1394-snap-gene-1.24-mRNA-1">
    <property type="protein sequence ID" value="maker-PairedContig_1394-snap-gene-1.24-mRNA-1"/>
    <property type="gene ID" value="maker-PairedContig_1394-snap-gene-1.24"/>
</dbReference>
<dbReference type="GO" id="GO:0048255">
    <property type="term" value="P:mRNA stabilization"/>
    <property type="evidence" value="ECO:0007669"/>
    <property type="project" value="InterPro"/>
</dbReference>
<feature type="region of interest" description="Disordered" evidence="2">
    <location>
        <begin position="629"/>
        <end position="651"/>
    </location>
</feature>
<evidence type="ECO:0000256" key="2">
    <source>
        <dbReference type="SAM" id="MobiDB-lite"/>
    </source>
</evidence>
<dbReference type="SMART" id="SM00715">
    <property type="entry name" value="LA"/>
    <property type="match status" value="1"/>
</dbReference>
<sequence>MPNSGKNKDGLHQRFIEERKQDLDGNAHVQRPVHFGPHQQNQYHQIQRRNKPRPKNDRSRKDDNVLLASKEESETHTEQQPEVVLGPAPLPTVNAWFKQSATETKELKEESSVLNSQTSSTKEEASSQEISLPLKTTETYTDSVIKLAAQETLTCKSGNDSKKMAKPSHSGQIKQGEHLEAEGTNVDDKAWPSLNEAINEELKPDSAISNTNTKGGAVVSQEVVKVADNLEAACYADVKQDRDKENESNGKSNRSGKAWKKLDLDVDYAGREGQGRRGNTGSGSKNDHPQKNSRRGTNFAKQQTVKEYISPSYGIITDPASTAENASKIAPALAPASLLGCAQPLSCIAPALIYSPECATVSEEYAEEDYWYLDTASNGFYYQLEGNQGWKKKVNSDGDFAGTHHHYHNIPSIQGQKPMVTAVPLIPHLSYQPKARNQKAMNTNPPQSGVDYWHKNGGSAADAVRRQQQQQPLHYERGGAGSNVGIDDISDRNKAFFLRNDKWQPRGSHPQAPPKLTSAQRRARGPLPDWDECAGDDDNFDYMDLMESQYAQFYAVSTIPPFDPSSTCLDPALAAAFPTANIMFQAHQQMAALTFRHSHISPFNPHLLSQPPPTVAAVAATVGESRSDSVASSLTSNTVPPTPTALLSPGSGVLTTKGEFIPGPAVGPMSVPYHAAYPPVSPQAPITSETLKEYVRKQIFPRVRTLTDNIALITEALRSSEKVELSDDNENVRPRDNPQQWPLSPALLQTTESSSSAVRPEAETTIKMTNIASSVVSQVMTTEPLAPEAMDSNVLVQAELQPSVSLESLEAEKRDCEGRSNNDTTKQVTTGSYSALITDETISNLAKDSKHDKTEDVSCRLSSYTYGNNGSAKSNNEMMERNRELTKESEVEDWQEVKSRKQRKSKAFGNTVGKGASHSVSSPPTRFVPETDMQNDDDFFAVPDPPRRERRTVNRVAVSDDSSEDISDANIKKLIIVTPAPSSKRQFDRTGDSASSKVNQNLTEEMEYGLRRYENELWNRKETTRKTHINKVDTVPEEGFKQLKGENSTLQKCAPEPLQKVSPTSNTVPEISSVWAQKARERAAANAASSTKSPLAKRETECGLLTPRFYPVKESAVPDSSQPRKYKTRHSENPPVEMPVGWVFGTRSRTSSVNADSVESTSNQAAPGPSMHVSFSLLQENGFQEQIYTKWRISCLQQREHLGYGTTEMNTYFRFLSFFLRDHFNRKMYQEFRHLALEDAEAGYRYGLECLFRFYNFGLERKFRPNVYLDFQEETMNDVKRGELYGLEKFWAFLKFYKHSRRLEVHPFLKKKLAEYKNLDDFKFDPATAAKKELSVDSINAAISRR</sequence>
<dbReference type="SMART" id="SM00684">
    <property type="entry name" value="DM15"/>
    <property type="match status" value="3"/>
</dbReference>
<feature type="compositionally biased region" description="Polar residues" evidence="2">
    <location>
        <begin position="629"/>
        <end position="639"/>
    </location>
</feature>
<dbReference type="InterPro" id="IPR036388">
    <property type="entry name" value="WH-like_DNA-bd_sf"/>
</dbReference>
<evidence type="ECO:0000313" key="4">
    <source>
        <dbReference type="WBParaSite" id="maker-PairedContig_1394-snap-gene-1.24-mRNA-1"/>
    </source>
</evidence>
<proteinExistence type="predicted"/>
<feature type="domain" description="HTH La-type RNA-binding" evidence="3">
    <location>
        <begin position="689"/>
        <end position="735"/>
    </location>
</feature>
<feature type="region of interest" description="Disordered" evidence="2">
    <location>
        <begin position="887"/>
        <end position="947"/>
    </location>
</feature>
<dbReference type="GO" id="GO:0000339">
    <property type="term" value="F:RNA cap binding"/>
    <property type="evidence" value="ECO:0007669"/>
    <property type="project" value="InterPro"/>
</dbReference>
<dbReference type="STRING" id="6293.A0A1I8ECE0"/>